<feature type="compositionally biased region" description="Basic and acidic residues" evidence="1">
    <location>
        <begin position="116"/>
        <end position="126"/>
    </location>
</feature>
<evidence type="ECO:0000313" key="4">
    <source>
        <dbReference type="Proteomes" id="UP000324222"/>
    </source>
</evidence>
<comment type="caution">
    <text evidence="3">The sequence shown here is derived from an EMBL/GenBank/DDBJ whole genome shotgun (WGS) entry which is preliminary data.</text>
</comment>
<dbReference type="InterPro" id="IPR000719">
    <property type="entry name" value="Prot_kinase_dom"/>
</dbReference>
<feature type="region of interest" description="Disordered" evidence="1">
    <location>
        <begin position="1"/>
        <end position="170"/>
    </location>
</feature>
<evidence type="ECO:0000313" key="3">
    <source>
        <dbReference type="EMBL" id="MPC67743.1"/>
    </source>
</evidence>
<dbReference type="GO" id="GO:0005524">
    <property type="term" value="F:ATP binding"/>
    <property type="evidence" value="ECO:0007669"/>
    <property type="project" value="InterPro"/>
</dbReference>
<evidence type="ECO:0000256" key="1">
    <source>
        <dbReference type="SAM" id="MobiDB-lite"/>
    </source>
</evidence>
<dbReference type="OrthoDB" id="6375533at2759"/>
<dbReference type="PROSITE" id="PS00108">
    <property type="entry name" value="PROTEIN_KINASE_ST"/>
    <property type="match status" value="1"/>
</dbReference>
<dbReference type="PANTHER" id="PTHR44329">
    <property type="entry name" value="SERINE/THREONINE-PROTEIN KINASE TNNI3K-RELATED"/>
    <property type="match status" value="1"/>
</dbReference>
<dbReference type="CDD" id="cd00180">
    <property type="entry name" value="PKc"/>
    <property type="match status" value="1"/>
</dbReference>
<dbReference type="SMART" id="SM00220">
    <property type="entry name" value="S_TKc"/>
    <property type="match status" value="1"/>
</dbReference>
<evidence type="ECO:0000259" key="2">
    <source>
        <dbReference type="PROSITE" id="PS50011"/>
    </source>
</evidence>
<dbReference type="EMBL" id="VSRR010026697">
    <property type="protein sequence ID" value="MPC67743.1"/>
    <property type="molecule type" value="Genomic_DNA"/>
</dbReference>
<feature type="domain" description="Protein kinase" evidence="2">
    <location>
        <begin position="217"/>
        <end position="476"/>
    </location>
</feature>
<dbReference type="AlphaFoldDB" id="A0A5B7HCA4"/>
<dbReference type="GO" id="GO:0004674">
    <property type="term" value="F:protein serine/threonine kinase activity"/>
    <property type="evidence" value="ECO:0007669"/>
    <property type="project" value="TreeGrafter"/>
</dbReference>
<keyword evidence="3" id="KW-0808">Transferase</keyword>
<dbReference type="InterPro" id="IPR008271">
    <property type="entry name" value="Ser/Thr_kinase_AS"/>
</dbReference>
<sequence length="476" mass="52883">MKRSSNSSSSSSSSGSSSNNNNNNSNSNRSSSSSSSRSSESPSIELLFPEEREVPRNTTAGRETCEETPGQCNDSPRLNTAWRSTHLSSNAGRLKGEAPCTSESPSPQRPMHMRLRSRDEKRRSQDIHSPANKQQDIVIQGVKEKYEKSKERQSTTAACNSPHRDGCRSTQYPDASKFLLTALNTGARHTPIEEQIRQLARLGVPLLPRKLVKEMVGLVPQRLSRGVFGSCYKGVDPRTGKTVVVKTFKKIALHSLLKETVCLQQLQGRGVQRLVGVCVQTCQLVTRFAGTTAEIYFRFQASLPHSLSVILQVARAVRGLHQAGFAHNDIKSDNVCVRESCHGPRVTLIDLGMALPLGTSDNQHAGRNTAEVERKHPWVAPELLWNSLLCSEASDVYSMAWLVLEVPGWQRHHVARPAVWALGQWVEHARQPHPEQRPSMDALVEAVKELRLEIVPFLYVRRGRCPNKSRGKDKGE</sequence>
<dbReference type="Proteomes" id="UP000324222">
    <property type="component" value="Unassembled WGS sequence"/>
</dbReference>
<proteinExistence type="predicted"/>
<name>A0A5B7HCA4_PORTR</name>
<dbReference type="Pfam" id="PF07714">
    <property type="entry name" value="PK_Tyr_Ser-Thr"/>
    <property type="match status" value="1"/>
</dbReference>
<dbReference type="InterPro" id="IPR011009">
    <property type="entry name" value="Kinase-like_dom_sf"/>
</dbReference>
<dbReference type="PANTHER" id="PTHR44329:SF214">
    <property type="entry name" value="PROTEIN KINASE DOMAIN-CONTAINING PROTEIN"/>
    <property type="match status" value="1"/>
</dbReference>
<dbReference type="SUPFAM" id="SSF56112">
    <property type="entry name" value="Protein kinase-like (PK-like)"/>
    <property type="match status" value="1"/>
</dbReference>
<feature type="compositionally biased region" description="Polar residues" evidence="1">
    <location>
        <begin position="70"/>
        <end position="91"/>
    </location>
</feature>
<reference evidence="3 4" key="1">
    <citation type="submission" date="2019-05" db="EMBL/GenBank/DDBJ databases">
        <title>Another draft genome of Portunus trituberculatus and its Hox gene families provides insights of decapod evolution.</title>
        <authorList>
            <person name="Jeong J.-H."/>
            <person name="Song I."/>
            <person name="Kim S."/>
            <person name="Choi T."/>
            <person name="Kim D."/>
            <person name="Ryu S."/>
            <person name="Kim W."/>
        </authorList>
    </citation>
    <scope>NUCLEOTIDE SEQUENCE [LARGE SCALE GENOMIC DNA]</scope>
    <source>
        <tissue evidence="3">Muscle</tissue>
    </source>
</reference>
<keyword evidence="4" id="KW-1185">Reference proteome</keyword>
<dbReference type="Gene3D" id="1.10.510.10">
    <property type="entry name" value="Transferase(Phosphotransferase) domain 1"/>
    <property type="match status" value="1"/>
</dbReference>
<feature type="compositionally biased region" description="Basic and acidic residues" evidence="1">
    <location>
        <begin position="142"/>
        <end position="153"/>
    </location>
</feature>
<protein>
    <submittedName>
        <fullName evidence="3">Germinal center kinase 1</fullName>
    </submittedName>
</protein>
<gene>
    <name evidence="3" type="primary">gck-1</name>
    <name evidence="3" type="ORF">E2C01_061926</name>
</gene>
<dbReference type="InterPro" id="IPR051681">
    <property type="entry name" value="Ser/Thr_Kinases-Pseudokinases"/>
</dbReference>
<feature type="compositionally biased region" description="Low complexity" evidence="1">
    <location>
        <begin position="1"/>
        <end position="43"/>
    </location>
</feature>
<dbReference type="InterPro" id="IPR001245">
    <property type="entry name" value="Ser-Thr/Tyr_kinase_cat_dom"/>
</dbReference>
<organism evidence="3 4">
    <name type="scientific">Portunus trituberculatus</name>
    <name type="common">Swimming crab</name>
    <name type="synonym">Neptunus trituberculatus</name>
    <dbReference type="NCBI Taxonomy" id="210409"/>
    <lineage>
        <taxon>Eukaryota</taxon>
        <taxon>Metazoa</taxon>
        <taxon>Ecdysozoa</taxon>
        <taxon>Arthropoda</taxon>
        <taxon>Crustacea</taxon>
        <taxon>Multicrustacea</taxon>
        <taxon>Malacostraca</taxon>
        <taxon>Eumalacostraca</taxon>
        <taxon>Eucarida</taxon>
        <taxon>Decapoda</taxon>
        <taxon>Pleocyemata</taxon>
        <taxon>Brachyura</taxon>
        <taxon>Eubrachyura</taxon>
        <taxon>Portunoidea</taxon>
        <taxon>Portunidae</taxon>
        <taxon>Portuninae</taxon>
        <taxon>Portunus</taxon>
    </lineage>
</organism>
<keyword evidence="3" id="KW-0418">Kinase</keyword>
<dbReference type="PROSITE" id="PS50011">
    <property type="entry name" value="PROTEIN_KINASE_DOM"/>
    <property type="match status" value="1"/>
</dbReference>
<accession>A0A5B7HCA4</accession>